<comment type="caution">
    <text evidence="2">The sequence shown here is derived from an EMBL/GenBank/DDBJ whole genome shotgun (WGS) entry which is preliminary data.</text>
</comment>
<name>A0A9X2JJM5_9BACT</name>
<dbReference type="AlphaFoldDB" id="A0A9X2JJM5"/>
<accession>A0A9X2JJM5</accession>
<keyword evidence="1" id="KW-0812">Transmembrane</keyword>
<evidence type="ECO:0000256" key="1">
    <source>
        <dbReference type="SAM" id="Phobius"/>
    </source>
</evidence>
<keyword evidence="1" id="KW-0472">Membrane</keyword>
<keyword evidence="1" id="KW-1133">Transmembrane helix</keyword>
<keyword evidence="3" id="KW-1185">Reference proteome</keyword>
<evidence type="ECO:0000313" key="2">
    <source>
        <dbReference type="EMBL" id="MCO6047772.1"/>
    </source>
</evidence>
<feature type="transmembrane region" description="Helical" evidence="1">
    <location>
        <begin position="45"/>
        <end position="63"/>
    </location>
</feature>
<protein>
    <submittedName>
        <fullName evidence="2">Uncharacterized protein</fullName>
    </submittedName>
</protein>
<sequence>MNHNTQQIATSKTTLIQQLLTADVAIVLGAVLGLGLAFRSPNPDMLGIALSTGIGALVGLAFSRILRQFSLRIRVIAIIVFVLMALPLLGAIVYSAG</sequence>
<dbReference type="RefSeq" id="WP_252855879.1">
    <property type="nucleotide sequence ID" value="NZ_JAMXLR010000092.1"/>
</dbReference>
<gene>
    <name evidence="2" type="ORF">NG895_28035</name>
</gene>
<dbReference type="EMBL" id="JAMXLR010000092">
    <property type="protein sequence ID" value="MCO6047772.1"/>
    <property type="molecule type" value="Genomic_DNA"/>
</dbReference>
<dbReference type="Proteomes" id="UP001155241">
    <property type="component" value="Unassembled WGS sequence"/>
</dbReference>
<organism evidence="2 3">
    <name type="scientific">Aeoliella straminimaris</name>
    <dbReference type="NCBI Taxonomy" id="2954799"/>
    <lineage>
        <taxon>Bacteria</taxon>
        <taxon>Pseudomonadati</taxon>
        <taxon>Planctomycetota</taxon>
        <taxon>Planctomycetia</taxon>
        <taxon>Pirellulales</taxon>
        <taxon>Lacipirellulaceae</taxon>
        <taxon>Aeoliella</taxon>
    </lineage>
</organism>
<reference evidence="2" key="1">
    <citation type="submission" date="2022-06" db="EMBL/GenBank/DDBJ databases">
        <title>Aeoliella straminimaris, a novel planctomycete from sediments.</title>
        <authorList>
            <person name="Vitorino I.R."/>
            <person name="Lage O.M."/>
        </authorList>
    </citation>
    <scope>NUCLEOTIDE SEQUENCE</scope>
    <source>
        <strain evidence="2">ICT_H6.2</strain>
    </source>
</reference>
<evidence type="ECO:0000313" key="3">
    <source>
        <dbReference type="Proteomes" id="UP001155241"/>
    </source>
</evidence>
<proteinExistence type="predicted"/>
<feature type="transmembrane region" description="Helical" evidence="1">
    <location>
        <begin position="20"/>
        <end position="39"/>
    </location>
</feature>
<feature type="transmembrane region" description="Helical" evidence="1">
    <location>
        <begin position="75"/>
        <end position="96"/>
    </location>
</feature>